<accession>A0A6A6APT8</accession>
<evidence type="ECO:0000313" key="6">
    <source>
        <dbReference type="EMBL" id="KAF2134012.1"/>
    </source>
</evidence>
<evidence type="ECO:0000256" key="2">
    <source>
        <dbReference type="ARBA" id="ARBA00022771"/>
    </source>
</evidence>
<keyword evidence="7" id="KW-1185">Reference proteome</keyword>
<dbReference type="InterPro" id="IPR002893">
    <property type="entry name" value="Znf_MYND"/>
</dbReference>
<reference evidence="6" key="1">
    <citation type="journal article" date="2020" name="Stud. Mycol.">
        <title>101 Dothideomycetes genomes: a test case for predicting lifestyles and emergence of pathogens.</title>
        <authorList>
            <person name="Haridas S."/>
            <person name="Albert R."/>
            <person name="Binder M."/>
            <person name="Bloem J."/>
            <person name="Labutti K."/>
            <person name="Salamov A."/>
            <person name="Andreopoulos B."/>
            <person name="Baker S."/>
            <person name="Barry K."/>
            <person name="Bills G."/>
            <person name="Bluhm B."/>
            <person name="Cannon C."/>
            <person name="Castanera R."/>
            <person name="Culley D."/>
            <person name="Daum C."/>
            <person name="Ezra D."/>
            <person name="Gonzalez J."/>
            <person name="Henrissat B."/>
            <person name="Kuo A."/>
            <person name="Liang C."/>
            <person name="Lipzen A."/>
            <person name="Lutzoni F."/>
            <person name="Magnuson J."/>
            <person name="Mondo S."/>
            <person name="Nolan M."/>
            <person name="Ohm R."/>
            <person name="Pangilinan J."/>
            <person name="Park H.-J."/>
            <person name="Ramirez L."/>
            <person name="Alfaro M."/>
            <person name="Sun H."/>
            <person name="Tritt A."/>
            <person name="Yoshinaga Y."/>
            <person name="Zwiers L.-H."/>
            <person name="Turgeon B."/>
            <person name="Goodwin S."/>
            <person name="Spatafora J."/>
            <person name="Crous P."/>
            <person name="Grigoriev I."/>
        </authorList>
    </citation>
    <scope>NUCLEOTIDE SEQUENCE</scope>
    <source>
        <strain evidence="6">CBS 119687</strain>
    </source>
</reference>
<dbReference type="Proteomes" id="UP000799771">
    <property type="component" value="Unassembled WGS sequence"/>
</dbReference>
<dbReference type="RefSeq" id="XP_033528399.1">
    <property type="nucleotide sequence ID" value="XM_033671168.1"/>
</dbReference>
<dbReference type="OrthoDB" id="432970at2759"/>
<evidence type="ECO:0000256" key="3">
    <source>
        <dbReference type="ARBA" id="ARBA00022833"/>
    </source>
</evidence>
<dbReference type="GeneID" id="54411600"/>
<dbReference type="EMBL" id="ML977498">
    <property type="protein sequence ID" value="KAF2134012.1"/>
    <property type="molecule type" value="Genomic_DNA"/>
</dbReference>
<evidence type="ECO:0000313" key="7">
    <source>
        <dbReference type="Proteomes" id="UP000799771"/>
    </source>
</evidence>
<keyword evidence="2 4" id="KW-0863">Zinc-finger</keyword>
<dbReference type="Pfam" id="PF01753">
    <property type="entry name" value="zf-MYND"/>
    <property type="match status" value="1"/>
</dbReference>
<keyword evidence="3" id="KW-0862">Zinc</keyword>
<feature type="domain" description="MYND-type" evidence="5">
    <location>
        <begin position="11"/>
        <end position="49"/>
    </location>
</feature>
<dbReference type="GO" id="GO:0008270">
    <property type="term" value="F:zinc ion binding"/>
    <property type="evidence" value="ECO:0007669"/>
    <property type="project" value="UniProtKB-KW"/>
</dbReference>
<evidence type="ECO:0000256" key="1">
    <source>
        <dbReference type="ARBA" id="ARBA00022723"/>
    </source>
</evidence>
<dbReference type="PROSITE" id="PS50865">
    <property type="entry name" value="ZF_MYND_2"/>
    <property type="match status" value="1"/>
</dbReference>
<name>A0A6A6APT8_9PLEO</name>
<dbReference type="AlphaFoldDB" id="A0A6A6APT8"/>
<protein>
    <recommendedName>
        <fullName evidence="5">MYND-type domain-containing protein</fullName>
    </recommendedName>
</protein>
<evidence type="ECO:0000259" key="5">
    <source>
        <dbReference type="PROSITE" id="PS50865"/>
    </source>
</evidence>
<dbReference type="SUPFAM" id="SSF144232">
    <property type="entry name" value="HIT/MYND zinc finger-like"/>
    <property type="match status" value="1"/>
</dbReference>
<organism evidence="6 7">
    <name type="scientific">Dothidotthia symphoricarpi CBS 119687</name>
    <dbReference type="NCBI Taxonomy" id="1392245"/>
    <lineage>
        <taxon>Eukaryota</taxon>
        <taxon>Fungi</taxon>
        <taxon>Dikarya</taxon>
        <taxon>Ascomycota</taxon>
        <taxon>Pezizomycotina</taxon>
        <taxon>Dothideomycetes</taxon>
        <taxon>Pleosporomycetidae</taxon>
        <taxon>Pleosporales</taxon>
        <taxon>Dothidotthiaceae</taxon>
        <taxon>Dothidotthia</taxon>
    </lineage>
</organism>
<gene>
    <name evidence="6" type="ORF">P153DRAFT_392635</name>
</gene>
<keyword evidence="1" id="KW-0479">Metal-binding</keyword>
<evidence type="ECO:0000256" key="4">
    <source>
        <dbReference type="PROSITE-ProRule" id="PRU00134"/>
    </source>
</evidence>
<dbReference type="Gene3D" id="6.10.140.2220">
    <property type="match status" value="1"/>
</dbReference>
<sequence>MAEATDEHKPCATCGKIPAVKRCSACKTVKYCSEQCQKNDWNPRHMQQCNIEQRVKRAGALLQKLFLEVRERNFNFRIRSVERSSGELSYTPEPKVPGRLYRFETDVQVSNAEKKMILSASTCMFSIAYFYDILRKMLEGTDVQIHEVNLGLKRPTKIARIMTKQGVSEFDSHWIFRVTATESKKQWYLDPSGPQFNIFETCSDAGVYLTNHVEEVRLIVPAGSTKRLYEKLATVPGGDGKGRQMTWKMIETVDLTITKWEANAHTPVPKLLREKEMDFLLAEKSLLDFIASTFDDLSKTLDWSKEILTSPSREAEEQRVAIRREHGSEIAEPSKDQECDPSALWSKTCPGFASPHSHQLDS</sequence>
<proteinExistence type="predicted"/>